<keyword evidence="4" id="KW-1185">Reference proteome</keyword>
<evidence type="ECO:0000313" key="4">
    <source>
        <dbReference type="Proteomes" id="UP001565200"/>
    </source>
</evidence>
<evidence type="ECO:0000256" key="1">
    <source>
        <dbReference type="SAM" id="SignalP"/>
    </source>
</evidence>
<dbReference type="Proteomes" id="UP001565200">
    <property type="component" value="Unassembled WGS sequence"/>
</dbReference>
<dbReference type="Pfam" id="PF13568">
    <property type="entry name" value="OMP_b-brl_2"/>
    <property type="match status" value="1"/>
</dbReference>
<name>A0ABV4CVC9_9BACT</name>
<gene>
    <name evidence="3" type="ORF">AAK873_06815</name>
</gene>
<feature type="chain" id="PRO_5047537541" evidence="1">
    <location>
        <begin position="30"/>
        <end position="246"/>
    </location>
</feature>
<comment type="caution">
    <text evidence="3">The sequence shown here is derived from an EMBL/GenBank/DDBJ whole genome shotgun (WGS) entry which is preliminary data.</text>
</comment>
<organism evidence="3 4">
    <name type="scientific">Heminiphilus faecis</name>
    <dbReference type="NCBI Taxonomy" id="2601703"/>
    <lineage>
        <taxon>Bacteria</taxon>
        <taxon>Pseudomonadati</taxon>
        <taxon>Bacteroidota</taxon>
        <taxon>Bacteroidia</taxon>
        <taxon>Bacteroidales</taxon>
        <taxon>Muribaculaceae</taxon>
        <taxon>Heminiphilus</taxon>
    </lineage>
</organism>
<evidence type="ECO:0000259" key="2">
    <source>
        <dbReference type="Pfam" id="PF13568"/>
    </source>
</evidence>
<dbReference type="EMBL" id="JBCLPP010000015">
    <property type="protein sequence ID" value="MEY8245328.1"/>
    <property type="molecule type" value="Genomic_DNA"/>
</dbReference>
<accession>A0ABV4CVC9</accession>
<sequence length="246" mass="27796">MKNNEDVGRSMLKILCVALAAAVALQVAARSNALGLNRAYADQRSWHLGFSVGLHTQDFVFTHNGYVTADGQSWFMEQPSFSPGFCVTGLVNLRLNTYFSLRFTPGMYFGNRTVIMHDVNSGSREEQDIKSNLVVVPVDVKFSALRYRNARPYLVAGAMATFDVSRRRSREPLQLNTADFLLTAGFGCDFYLPFFKLCPEIKFCFGLTDVLSHDRPDFQDDPDGYKFTHSLKKLTSQMVVLSFYFE</sequence>
<proteinExistence type="predicted"/>
<feature type="signal peptide" evidence="1">
    <location>
        <begin position="1"/>
        <end position="29"/>
    </location>
</feature>
<dbReference type="InterPro" id="IPR025665">
    <property type="entry name" value="Beta-barrel_OMP_2"/>
</dbReference>
<reference evidence="3 4" key="1">
    <citation type="submission" date="2024-03" db="EMBL/GenBank/DDBJ databases">
        <title>Mouse gut bacterial collection (mGBC) of GemPharmatech.</title>
        <authorList>
            <person name="He Y."/>
            <person name="Dong L."/>
            <person name="Wu D."/>
            <person name="Gao X."/>
            <person name="Lin Z."/>
        </authorList>
    </citation>
    <scope>NUCLEOTIDE SEQUENCE [LARGE SCALE GENOMIC DNA]</scope>
    <source>
        <strain evidence="3 4">54-13</strain>
    </source>
</reference>
<protein>
    <submittedName>
        <fullName evidence="3">Porin family protein</fullName>
    </submittedName>
</protein>
<keyword evidence="1" id="KW-0732">Signal</keyword>
<feature type="domain" description="Outer membrane protein beta-barrel" evidence="2">
    <location>
        <begin position="44"/>
        <end position="211"/>
    </location>
</feature>
<evidence type="ECO:0000313" key="3">
    <source>
        <dbReference type="EMBL" id="MEY8245328.1"/>
    </source>
</evidence>